<feature type="non-terminal residue" evidence="10">
    <location>
        <position position="195"/>
    </location>
</feature>
<comment type="caution">
    <text evidence="10">The sequence shown here is derived from an EMBL/GenBank/DDBJ whole genome shotgun (WGS) entry which is preliminary data.</text>
</comment>
<dbReference type="EMBL" id="JAXCGZ010017797">
    <property type="protein sequence ID" value="KAK7067722.1"/>
    <property type="molecule type" value="Genomic_DNA"/>
</dbReference>
<keyword evidence="2" id="KW-0479">Metal-binding</keyword>
<protein>
    <recommendedName>
        <fullName evidence="9">C2H2-type domain-containing protein</fullName>
    </recommendedName>
</protein>
<feature type="domain" description="C2H2-type" evidence="9">
    <location>
        <begin position="98"/>
        <end position="125"/>
    </location>
</feature>
<dbReference type="InterPro" id="IPR050331">
    <property type="entry name" value="Zinc_finger"/>
</dbReference>
<dbReference type="Pfam" id="PF00096">
    <property type="entry name" value="zf-C2H2"/>
    <property type="match status" value="1"/>
</dbReference>
<accession>A0AAN8WK84</accession>
<organism evidence="10 11">
    <name type="scientific">Halocaridina rubra</name>
    <name type="common">Hawaiian red shrimp</name>
    <dbReference type="NCBI Taxonomy" id="373956"/>
    <lineage>
        <taxon>Eukaryota</taxon>
        <taxon>Metazoa</taxon>
        <taxon>Ecdysozoa</taxon>
        <taxon>Arthropoda</taxon>
        <taxon>Crustacea</taxon>
        <taxon>Multicrustacea</taxon>
        <taxon>Malacostraca</taxon>
        <taxon>Eumalacostraca</taxon>
        <taxon>Eucarida</taxon>
        <taxon>Decapoda</taxon>
        <taxon>Pleocyemata</taxon>
        <taxon>Caridea</taxon>
        <taxon>Atyoidea</taxon>
        <taxon>Atyidae</taxon>
        <taxon>Halocaridina</taxon>
    </lineage>
</organism>
<feature type="region of interest" description="Disordered" evidence="8">
    <location>
        <begin position="176"/>
        <end position="195"/>
    </location>
</feature>
<dbReference type="InterPro" id="IPR036236">
    <property type="entry name" value="Znf_C2H2_sf"/>
</dbReference>
<comment type="subcellular location">
    <subcellularLocation>
        <location evidence="1">Nucleus</location>
    </subcellularLocation>
</comment>
<dbReference type="SUPFAM" id="SSF57667">
    <property type="entry name" value="beta-beta-alpha zinc fingers"/>
    <property type="match status" value="1"/>
</dbReference>
<dbReference type="GO" id="GO:0005634">
    <property type="term" value="C:nucleus"/>
    <property type="evidence" value="ECO:0007669"/>
    <property type="project" value="UniProtKB-SubCell"/>
</dbReference>
<feature type="compositionally biased region" description="Low complexity" evidence="8">
    <location>
        <begin position="48"/>
        <end position="71"/>
    </location>
</feature>
<evidence type="ECO:0000256" key="6">
    <source>
        <dbReference type="ARBA" id="ARBA00023242"/>
    </source>
</evidence>
<dbReference type="Gene3D" id="3.30.160.60">
    <property type="entry name" value="Classic Zinc Finger"/>
    <property type="match status" value="2"/>
</dbReference>
<gene>
    <name evidence="10" type="ORF">SK128_008438</name>
</gene>
<dbReference type="Proteomes" id="UP001381693">
    <property type="component" value="Unassembled WGS sequence"/>
</dbReference>
<sequence>MITIIIALQGSDLARRAWQSLSKSLAAACLTAGTSSSSSSSLPPPPTRFSLATTSSTPFSSTSSSSASSSARQQQQMQGNATLFPVASTGVSPPDRPHSCPLCPYRATTRDSLARHIRTHTGERPFKCSFCPYRAIQKSDVDKHIKRRHKESLHLWPATTATSSSPLASLMSASSAVTSWPVSLPSEERRGENEL</sequence>
<dbReference type="PANTHER" id="PTHR16515:SF66">
    <property type="entry name" value="C2H2-TYPE DOMAIN-CONTAINING PROTEIN"/>
    <property type="match status" value="1"/>
</dbReference>
<keyword evidence="4 7" id="KW-0863">Zinc-finger</keyword>
<evidence type="ECO:0000256" key="3">
    <source>
        <dbReference type="ARBA" id="ARBA00022737"/>
    </source>
</evidence>
<dbReference type="InterPro" id="IPR013087">
    <property type="entry name" value="Znf_C2H2_type"/>
</dbReference>
<dbReference type="AlphaFoldDB" id="A0AAN8WK84"/>
<reference evidence="10 11" key="1">
    <citation type="submission" date="2023-11" db="EMBL/GenBank/DDBJ databases">
        <title>Halocaridina rubra genome assembly.</title>
        <authorList>
            <person name="Smith C."/>
        </authorList>
    </citation>
    <scope>NUCLEOTIDE SEQUENCE [LARGE SCALE GENOMIC DNA]</scope>
    <source>
        <strain evidence="10">EP-1</strain>
        <tissue evidence="10">Whole</tissue>
    </source>
</reference>
<evidence type="ECO:0000256" key="4">
    <source>
        <dbReference type="ARBA" id="ARBA00022771"/>
    </source>
</evidence>
<evidence type="ECO:0000256" key="5">
    <source>
        <dbReference type="ARBA" id="ARBA00022833"/>
    </source>
</evidence>
<dbReference type="FunFam" id="3.30.160.60:FF:001967">
    <property type="entry name" value="Ras-responsive element-binding protein"/>
    <property type="match status" value="1"/>
</dbReference>
<dbReference type="PROSITE" id="PS50157">
    <property type="entry name" value="ZINC_FINGER_C2H2_2"/>
    <property type="match status" value="1"/>
</dbReference>
<keyword evidence="6" id="KW-0539">Nucleus</keyword>
<keyword evidence="3" id="KW-0677">Repeat</keyword>
<feature type="region of interest" description="Disordered" evidence="8">
    <location>
        <begin position="34"/>
        <end position="78"/>
    </location>
</feature>
<keyword evidence="5" id="KW-0862">Zinc</keyword>
<evidence type="ECO:0000313" key="10">
    <source>
        <dbReference type="EMBL" id="KAK7067722.1"/>
    </source>
</evidence>
<keyword evidence="11" id="KW-1185">Reference proteome</keyword>
<evidence type="ECO:0000259" key="9">
    <source>
        <dbReference type="PROSITE" id="PS50157"/>
    </source>
</evidence>
<evidence type="ECO:0000313" key="11">
    <source>
        <dbReference type="Proteomes" id="UP001381693"/>
    </source>
</evidence>
<dbReference type="SMART" id="SM00355">
    <property type="entry name" value="ZnF_C2H2"/>
    <property type="match status" value="2"/>
</dbReference>
<evidence type="ECO:0000256" key="1">
    <source>
        <dbReference type="ARBA" id="ARBA00004123"/>
    </source>
</evidence>
<dbReference type="FunFam" id="3.30.160.60:FF:000446">
    <property type="entry name" value="Zinc finger protein"/>
    <property type="match status" value="1"/>
</dbReference>
<name>A0AAN8WK84_HALRR</name>
<dbReference type="GO" id="GO:0008270">
    <property type="term" value="F:zinc ion binding"/>
    <property type="evidence" value="ECO:0007669"/>
    <property type="project" value="UniProtKB-KW"/>
</dbReference>
<proteinExistence type="predicted"/>
<dbReference type="GO" id="GO:0010468">
    <property type="term" value="P:regulation of gene expression"/>
    <property type="evidence" value="ECO:0007669"/>
    <property type="project" value="TreeGrafter"/>
</dbReference>
<feature type="compositionally biased region" description="Basic and acidic residues" evidence="8">
    <location>
        <begin position="186"/>
        <end position="195"/>
    </location>
</feature>
<dbReference type="PANTHER" id="PTHR16515">
    <property type="entry name" value="PR DOMAIN ZINC FINGER PROTEIN"/>
    <property type="match status" value="1"/>
</dbReference>
<evidence type="ECO:0000256" key="8">
    <source>
        <dbReference type="SAM" id="MobiDB-lite"/>
    </source>
</evidence>
<evidence type="ECO:0000256" key="7">
    <source>
        <dbReference type="PROSITE-ProRule" id="PRU00042"/>
    </source>
</evidence>
<evidence type="ECO:0000256" key="2">
    <source>
        <dbReference type="ARBA" id="ARBA00022723"/>
    </source>
</evidence>